<keyword evidence="1" id="KW-1133">Transmembrane helix</keyword>
<sequence length="215" mass="24767">MLVRTLLRRNASAAGSAGFTSNETFMSNNGAGFGLGSASAAYAAAVEAAERAKLPNRTTYESMTDADLETLLITKDRQISELRHIYENFHYEVDKRFRTMVLDYHDKAMQLAKVHGDMQNSSLNIQREALMRMRHQDEARNRDRRLVQFLCIVATFLFWFWLRRHYILAKQDVDPTLTTSVSGLRATLENFFGSSKRSARSWDTPFEKEVKERKE</sequence>
<dbReference type="OMA" id="HYVHREE"/>
<keyword evidence="3" id="KW-1185">Reference proteome</keyword>
<accession>A0A0S4JK90</accession>
<evidence type="ECO:0000256" key="1">
    <source>
        <dbReference type="SAM" id="Phobius"/>
    </source>
</evidence>
<organism evidence="2 3">
    <name type="scientific">Bodo saltans</name>
    <name type="common">Flagellated protozoan</name>
    <dbReference type="NCBI Taxonomy" id="75058"/>
    <lineage>
        <taxon>Eukaryota</taxon>
        <taxon>Discoba</taxon>
        <taxon>Euglenozoa</taxon>
        <taxon>Kinetoplastea</taxon>
        <taxon>Metakinetoplastina</taxon>
        <taxon>Eubodonida</taxon>
        <taxon>Bodonidae</taxon>
        <taxon>Bodo</taxon>
    </lineage>
</organism>
<keyword evidence="1" id="KW-0472">Membrane</keyword>
<dbReference type="VEuPathDB" id="TriTrypDB:BSAL_29615"/>
<evidence type="ECO:0000313" key="2">
    <source>
        <dbReference type="EMBL" id="CUG90988.1"/>
    </source>
</evidence>
<dbReference type="Proteomes" id="UP000051952">
    <property type="component" value="Unassembled WGS sequence"/>
</dbReference>
<dbReference type="OrthoDB" id="264817at2759"/>
<keyword evidence="1 2" id="KW-0812">Transmembrane</keyword>
<proteinExistence type="predicted"/>
<dbReference type="AlphaFoldDB" id="A0A0S4JK90"/>
<name>A0A0S4JK90_BODSA</name>
<feature type="transmembrane region" description="Helical" evidence="1">
    <location>
        <begin position="146"/>
        <end position="162"/>
    </location>
</feature>
<gene>
    <name evidence="2" type="ORF">BSAL_29615</name>
</gene>
<protein>
    <submittedName>
        <fullName evidence="2">Transmembrane protein, putative</fullName>
    </submittedName>
</protein>
<evidence type="ECO:0000313" key="3">
    <source>
        <dbReference type="Proteomes" id="UP000051952"/>
    </source>
</evidence>
<reference evidence="3" key="1">
    <citation type="submission" date="2015-09" db="EMBL/GenBank/DDBJ databases">
        <authorList>
            <consortium name="Pathogen Informatics"/>
        </authorList>
    </citation>
    <scope>NUCLEOTIDE SEQUENCE [LARGE SCALE GENOMIC DNA]</scope>
    <source>
        <strain evidence="3">Lake Konstanz</strain>
    </source>
</reference>
<dbReference type="EMBL" id="CYKH01001882">
    <property type="protein sequence ID" value="CUG90988.1"/>
    <property type="molecule type" value="Genomic_DNA"/>
</dbReference>